<keyword evidence="4" id="KW-1185">Reference proteome</keyword>
<sequence>MKLSLYLKWFVFFALTCLLTGNLNAQIQPAGTQASLVEWHYTIRPKDNIWTLGEAFLNSAHNWEDIIRHNKINDPKTLTSGTVLKIPVDWLKHQPEPAIAASVTGNTMVRRHLESHFSHLSKNSELRVGDEINTYDGSVLIRFADSSILRLAPNSQLVFNRLTRYGKTGMADTRLRLQKGRLSTHVTPLNGRGSRYEINTPSAVAAVRGTAFRLLVNDQSTQLEVTEGTVLFSNNARSLELDMGQGTILNSGTSRATIIDLPKALKPRSVISNTQQLPVTFSWRKQPNITTYYYQLFKDSDQGELLDSSFLATPEITLNHLTNGTYLVAMRAVDSQGFNGIDHHVSLVIGMIAKPATLLGPANNLFIDNDLPEFTWQYNSKNELSQLEIAKDFAFTELISTSEFAPDNTAIPTHELLPGEYYWRVKTLAGGESIAYSDIRRLKIRGMMPPATIISVNYIDNQAKIFWNTVPQAEHYILQLAEDLEFKKILHENTLEKSNVSIKLTKNKRYFARVKAVGNELFKSEFSTGKELIIK</sequence>
<dbReference type="Pfam" id="PF01476">
    <property type="entry name" value="LysM"/>
    <property type="match status" value="1"/>
</dbReference>
<dbReference type="PANTHER" id="PTHR38731">
    <property type="entry name" value="LIPL45-RELATED LIPOPROTEIN-RELATED"/>
    <property type="match status" value="1"/>
</dbReference>
<feature type="domain" description="LysM" evidence="2">
    <location>
        <begin position="39"/>
        <end position="86"/>
    </location>
</feature>
<evidence type="ECO:0000259" key="2">
    <source>
        <dbReference type="PROSITE" id="PS51782"/>
    </source>
</evidence>
<dbReference type="Gene3D" id="3.10.350.10">
    <property type="entry name" value="LysM domain"/>
    <property type="match status" value="1"/>
</dbReference>
<evidence type="ECO:0000256" key="1">
    <source>
        <dbReference type="SAM" id="SignalP"/>
    </source>
</evidence>
<dbReference type="Gene3D" id="2.60.40.10">
    <property type="entry name" value="Immunoglobulins"/>
    <property type="match status" value="2"/>
</dbReference>
<accession>A0ABY6N5Z0</accession>
<dbReference type="Gene3D" id="2.60.120.1440">
    <property type="match status" value="1"/>
</dbReference>
<dbReference type="InterPro" id="IPR036779">
    <property type="entry name" value="LysM_dom_sf"/>
</dbReference>
<keyword evidence="1" id="KW-0732">Signal</keyword>
<name>A0ABY6N5Z0_9ALTE</name>
<feature type="chain" id="PRO_5045229108" evidence="1">
    <location>
        <begin position="26"/>
        <end position="535"/>
    </location>
</feature>
<dbReference type="InterPro" id="IPR018392">
    <property type="entry name" value="LysM"/>
</dbReference>
<organism evidence="3 4">
    <name type="scientific">Alkalimarinus alittae</name>
    <dbReference type="NCBI Taxonomy" id="2961619"/>
    <lineage>
        <taxon>Bacteria</taxon>
        <taxon>Pseudomonadati</taxon>
        <taxon>Pseudomonadota</taxon>
        <taxon>Gammaproteobacteria</taxon>
        <taxon>Alteromonadales</taxon>
        <taxon>Alteromonadaceae</taxon>
        <taxon>Alkalimarinus</taxon>
    </lineage>
</organism>
<gene>
    <name evidence="3" type="ORF">NKI27_07265</name>
</gene>
<dbReference type="PROSITE" id="PS51782">
    <property type="entry name" value="LYSM"/>
    <property type="match status" value="1"/>
</dbReference>
<proteinExistence type="predicted"/>
<dbReference type="InterPro" id="IPR006860">
    <property type="entry name" value="FecR"/>
</dbReference>
<dbReference type="InterPro" id="IPR013783">
    <property type="entry name" value="Ig-like_fold"/>
</dbReference>
<reference evidence="3" key="1">
    <citation type="submission" date="2022-06" db="EMBL/GenBank/DDBJ databases">
        <title>Alkalimarinus sp. nov., isolated from gut of a Alitta virens.</title>
        <authorList>
            <person name="Yang A.I."/>
            <person name="Shin N.-R."/>
        </authorList>
    </citation>
    <scope>NUCLEOTIDE SEQUENCE</scope>
    <source>
        <strain evidence="3">A2M4</strain>
    </source>
</reference>
<dbReference type="Pfam" id="PF04773">
    <property type="entry name" value="FecR"/>
    <property type="match status" value="1"/>
</dbReference>
<evidence type="ECO:0000313" key="3">
    <source>
        <dbReference type="EMBL" id="UZE97533.1"/>
    </source>
</evidence>
<evidence type="ECO:0000313" key="4">
    <source>
        <dbReference type="Proteomes" id="UP001163739"/>
    </source>
</evidence>
<dbReference type="PANTHER" id="PTHR38731:SF1">
    <property type="entry name" value="FECR PROTEIN DOMAIN-CONTAINING PROTEIN"/>
    <property type="match status" value="1"/>
</dbReference>
<dbReference type="Proteomes" id="UP001163739">
    <property type="component" value="Chromosome"/>
</dbReference>
<dbReference type="EMBL" id="CP100390">
    <property type="protein sequence ID" value="UZE97533.1"/>
    <property type="molecule type" value="Genomic_DNA"/>
</dbReference>
<dbReference type="RefSeq" id="WP_265049007.1">
    <property type="nucleotide sequence ID" value="NZ_CP100390.1"/>
</dbReference>
<feature type="signal peptide" evidence="1">
    <location>
        <begin position="1"/>
        <end position="25"/>
    </location>
</feature>
<protein>
    <submittedName>
        <fullName evidence="3">FecR domain-containing protein</fullName>
    </submittedName>
</protein>